<evidence type="ECO:0000256" key="6">
    <source>
        <dbReference type="SAM" id="Phobius"/>
    </source>
</evidence>
<dbReference type="GeneID" id="108609890"/>
<comment type="subcellular location">
    <subcellularLocation>
        <location evidence="1">Membrane</location>
        <topology evidence="1">Multi-pass membrane protein</topology>
    </subcellularLocation>
</comment>
<proteinExistence type="inferred from homology"/>
<evidence type="ECO:0000256" key="4">
    <source>
        <dbReference type="ARBA" id="ARBA00022989"/>
    </source>
</evidence>
<evidence type="ECO:0000313" key="8">
    <source>
        <dbReference type="RefSeq" id="XP_017857152.1"/>
    </source>
</evidence>
<dbReference type="Proteomes" id="UP000694904">
    <property type="component" value="Chromosome 3"/>
</dbReference>
<accession>A0ABM1NQB6</accession>
<dbReference type="InterPro" id="IPR002995">
    <property type="entry name" value="Surf4"/>
</dbReference>
<organism evidence="7 8">
    <name type="scientific">Drosophila arizonae</name>
    <name type="common">Fruit fly</name>
    <dbReference type="NCBI Taxonomy" id="7263"/>
    <lineage>
        <taxon>Eukaryota</taxon>
        <taxon>Metazoa</taxon>
        <taxon>Ecdysozoa</taxon>
        <taxon>Arthropoda</taxon>
        <taxon>Hexapoda</taxon>
        <taxon>Insecta</taxon>
        <taxon>Pterygota</taxon>
        <taxon>Neoptera</taxon>
        <taxon>Endopterygota</taxon>
        <taxon>Diptera</taxon>
        <taxon>Brachycera</taxon>
        <taxon>Muscomorpha</taxon>
        <taxon>Ephydroidea</taxon>
        <taxon>Drosophilidae</taxon>
        <taxon>Drosophila</taxon>
    </lineage>
</organism>
<evidence type="ECO:0000256" key="3">
    <source>
        <dbReference type="ARBA" id="ARBA00022692"/>
    </source>
</evidence>
<reference evidence="7" key="1">
    <citation type="journal article" date="1997" name="Nucleic Acids Res.">
        <title>tRNAscan-SE: a program for improved detection of transfer RNA genes in genomic sequence.</title>
        <authorList>
            <person name="Lowe T.M."/>
            <person name="Eddy S.R."/>
        </authorList>
    </citation>
    <scope>NUCLEOTIDE SEQUENCE [LARGE SCALE GENOMIC DNA]</scope>
</reference>
<protein>
    <submittedName>
        <fullName evidence="8">Uncharacterized protein LOC108609890</fullName>
    </submittedName>
</protein>
<gene>
    <name evidence="8" type="primary">LOC108609890</name>
</gene>
<keyword evidence="3 6" id="KW-0812">Transmembrane</keyword>
<keyword evidence="7" id="KW-1185">Reference proteome</keyword>
<feature type="transmembrane region" description="Helical" evidence="6">
    <location>
        <begin position="189"/>
        <end position="208"/>
    </location>
</feature>
<evidence type="ECO:0000256" key="1">
    <source>
        <dbReference type="ARBA" id="ARBA00004141"/>
    </source>
</evidence>
<reference evidence="7" key="2">
    <citation type="journal article" date="2016" name="G3 (Bethesda)">
        <title>Genome Evolution in Three Species of Cactophilic Drosophila.</title>
        <authorList>
            <person name="Sanchez-Flores A."/>
            <person name="Penazola F."/>
            <person name="Carpinteyro-Ponce J."/>
            <person name="Nazario-Yepiz N."/>
            <person name="Abreu-Goodger C."/>
            <person name="Machado C.A."/>
            <person name="Markow T.A."/>
        </authorList>
    </citation>
    <scope>NUCLEOTIDE SEQUENCE [LARGE SCALE GENOMIC DNA]</scope>
</reference>
<keyword evidence="5 6" id="KW-0472">Membrane</keyword>
<keyword evidence="4 6" id="KW-1133">Transmembrane helix</keyword>
<name>A0ABM1NQB6_DROAR</name>
<evidence type="ECO:0000256" key="2">
    <source>
        <dbReference type="ARBA" id="ARBA00006945"/>
    </source>
</evidence>
<evidence type="ECO:0000313" key="7">
    <source>
        <dbReference type="Proteomes" id="UP000694904"/>
    </source>
</evidence>
<feature type="transmembrane region" description="Helical" evidence="6">
    <location>
        <begin position="165"/>
        <end position="182"/>
    </location>
</feature>
<feature type="transmembrane region" description="Helical" evidence="6">
    <location>
        <begin position="60"/>
        <end position="81"/>
    </location>
</feature>
<sequence>MGSKICALARSIAKHVQVKWTLQLLPLLIVLNHVQEAIQSSLQLRLEAGSMARIINSGALIGALYVVFDVCLILVGAGLILSRSKQRTAVPFLMLHRTLRCIFIANFALEDALSYSVDIGSLLLLWASRRNQEAKLNKRKWDILLFLSRICMSFNYLSLCRAKNVISGWFSLICCICMLIGFNCRLVACLTALAVMWQACCLVNWSFIFGWNDLTISVSLICSLFGKVAGFLLMARLGAGKWSLDARA</sequence>
<dbReference type="RefSeq" id="XP_017857152.1">
    <property type="nucleotide sequence ID" value="XM_018001663.1"/>
</dbReference>
<reference evidence="8" key="3">
    <citation type="submission" date="2025-08" db="UniProtKB">
        <authorList>
            <consortium name="RefSeq"/>
        </authorList>
    </citation>
    <scope>IDENTIFICATION</scope>
    <source>
        <tissue evidence="8">Whole organism</tissue>
    </source>
</reference>
<comment type="similarity">
    <text evidence="2">Belongs to the SURF4 family.</text>
</comment>
<dbReference type="Pfam" id="PF02077">
    <property type="entry name" value="SURF4"/>
    <property type="match status" value="1"/>
</dbReference>
<evidence type="ECO:0000256" key="5">
    <source>
        <dbReference type="ARBA" id="ARBA00023136"/>
    </source>
</evidence>
<feature type="transmembrane region" description="Helical" evidence="6">
    <location>
        <begin position="214"/>
        <end position="235"/>
    </location>
</feature>